<dbReference type="AlphaFoldDB" id="A0AAV0D8J5"/>
<dbReference type="EMBL" id="CAMAPF010000084">
    <property type="protein sequence ID" value="CAH9095543.1"/>
    <property type="molecule type" value="Genomic_DNA"/>
</dbReference>
<evidence type="ECO:0000313" key="2">
    <source>
        <dbReference type="Proteomes" id="UP001152523"/>
    </source>
</evidence>
<accession>A0AAV0D8J5</accession>
<sequence length="60" mass="6792">MILTNPLMTLHQIKASLEFNPSLLNKGHATHGDSPPNISYMVVWLEELEYVPANKSSYYS</sequence>
<organism evidence="1 2">
    <name type="scientific">Cuscuta epithymum</name>
    <dbReference type="NCBI Taxonomy" id="186058"/>
    <lineage>
        <taxon>Eukaryota</taxon>
        <taxon>Viridiplantae</taxon>
        <taxon>Streptophyta</taxon>
        <taxon>Embryophyta</taxon>
        <taxon>Tracheophyta</taxon>
        <taxon>Spermatophyta</taxon>
        <taxon>Magnoliopsida</taxon>
        <taxon>eudicotyledons</taxon>
        <taxon>Gunneridae</taxon>
        <taxon>Pentapetalae</taxon>
        <taxon>asterids</taxon>
        <taxon>lamiids</taxon>
        <taxon>Solanales</taxon>
        <taxon>Convolvulaceae</taxon>
        <taxon>Cuscuteae</taxon>
        <taxon>Cuscuta</taxon>
        <taxon>Cuscuta subgen. Cuscuta</taxon>
    </lineage>
</organism>
<proteinExistence type="predicted"/>
<comment type="caution">
    <text evidence="1">The sequence shown here is derived from an EMBL/GenBank/DDBJ whole genome shotgun (WGS) entry which is preliminary data.</text>
</comment>
<name>A0AAV0D8J5_9ASTE</name>
<dbReference type="Proteomes" id="UP001152523">
    <property type="component" value="Unassembled WGS sequence"/>
</dbReference>
<gene>
    <name evidence="1" type="ORF">CEPIT_LOCUS13316</name>
</gene>
<keyword evidence="2" id="KW-1185">Reference proteome</keyword>
<reference evidence="1" key="1">
    <citation type="submission" date="2022-07" db="EMBL/GenBank/DDBJ databases">
        <authorList>
            <person name="Macas J."/>
            <person name="Novak P."/>
            <person name="Neumann P."/>
        </authorList>
    </citation>
    <scope>NUCLEOTIDE SEQUENCE</scope>
</reference>
<evidence type="ECO:0000313" key="1">
    <source>
        <dbReference type="EMBL" id="CAH9095543.1"/>
    </source>
</evidence>
<protein>
    <submittedName>
        <fullName evidence="1">Uncharacterized protein</fullName>
    </submittedName>
</protein>